<evidence type="ECO:0000256" key="1">
    <source>
        <dbReference type="ARBA" id="ARBA00000085"/>
    </source>
</evidence>
<dbReference type="GO" id="GO:0004673">
    <property type="term" value="F:protein histidine kinase activity"/>
    <property type="evidence" value="ECO:0007669"/>
    <property type="project" value="UniProtKB-EC"/>
</dbReference>
<keyword evidence="6 11" id="KW-0418">Kinase</keyword>
<dbReference type="InterPro" id="IPR011102">
    <property type="entry name" value="Sig_transdc_His_kinase_HWE"/>
</dbReference>
<dbReference type="EC" id="2.7.13.3" evidence="2"/>
<dbReference type="PANTHER" id="PTHR43102">
    <property type="entry name" value="SLR1143 PROTEIN"/>
    <property type="match status" value="1"/>
</dbReference>
<dbReference type="Pfam" id="PF07536">
    <property type="entry name" value="HWE_HK"/>
    <property type="match status" value="1"/>
</dbReference>
<keyword evidence="4" id="KW-0808">Transferase</keyword>
<keyword evidence="5" id="KW-0547">Nucleotide-binding</keyword>
<dbReference type="Gene3D" id="3.30.450.40">
    <property type="match status" value="1"/>
</dbReference>
<evidence type="ECO:0000256" key="6">
    <source>
        <dbReference type="ARBA" id="ARBA00022777"/>
    </source>
</evidence>
<dbReference type="Pfam" id="PF01590">
    <property type="entry name" value="GAF"/>
    <property type="match status" value="1"/>
</dbReference>
<evidence type="ECO:0000256" key="2">
    <source>
        <dbReference type="ARBA" id="ARBA00012438"/>
    </source>
</evidence>
<keyword evidence="3" id="KW-0597">Phosphoprotein</keyword>
<evidence type="ECO:0000256" key="8">
    <source>
        <dbReference type="SAM" id="Coils"/>
    </source>
</evidence>
<keyword evidence="8" id="KW-0175">Coiled coil</keyword>
<dbReference type="SMART" id="SM00065">
    <property type="entry name" value="GAF"/>
    <property type="match status" value="1"/>
</dbReference>
<name>A0A4R7BL35_9HYPH</name>
<gene>
    <name evidence="11" type="ORF">EV668_4878</name>
</gene>
<comment type="catalytic activity">
    <reaction evidence="1">
        <text>ATP + protein L-histidine = ADP + protein N-phospho-L-histidine.</text>
        <dbReference type="EC" id="2.7.13.3"/>
    </reaction>
</comment>
<evidence type="ECO:0000313" key="11">
    <source>
        <dbReference type="EMBL" id="TDR85322.1"/>
    </source>
</evidence>
<evidence type="ECO:0000259" key="9">
    <source>
        <dbReference type="SMART" id="SM00065"/>
    </source>
</evidence>
<reference evidence="11 12" key="1">
    <citation type="submission" date="2019-03" db="EMBL/GenBank/DDBJ databases">
        <title>Genomic Encyclopedia of Type Strains, Phase IV (KMG-IV): sequencing the most valuable type-strain genomes for metagenomic binning, comparative biology and taxonomic classification.</title>
        <authorList>
            <person name="Goeker M."/>
        </authorList>
    </citation>
    <scope>NUCLEOTIDE SEQUENCE [LARGE SCALE GENOMIC DNA]</scope>
    <source>
        <strain evidence="11 12">DSM 25903</strain>
    </source>
</reference>
<dbReference type="InterPro" id="IPR036890">
    <property type="entry name" value="HATPase_C_sf"/>
</dbReference>
<dbReference type="Proteomes" id="UP000295122">
    <property type="component" value="Unassembled WGS sequence"/>
</dbReference>
<dbReference type="EMBL" id="SNZR01000018">
    <property type="protein sequence ID" value="TDR85322.1"/>
    <property type="molecule type" value="Genomic_DNA"/>
</dbReference>
<dbReference type="SMART" id="SM00911">
    <property type="entry name" value="HWE_HK"/>
    <property type="match status" value="1"/>
</dbReference>
<sequence length="368" mass="40343">MQMSVSAEIQETARIAALHSFGVLDTPPEPDFDEIAQLASEICGTPIAVVNLIAEGRQFFKAEVGLGVRETALESSFCAKAILEDEFLVVPDATQDSRFDCNPLVIGEPRLRFYAGALLKTAEGHAIGTVCVLDFKPRTLTPLQERTLRTLARQVMRQLELRRALEERDMAQTQQRVLNQELAHRLKNTLSLVQAIAGQTLKDVEDRAAVNAFERRLLALANAHDVLLQESWSAASIRTVMERVLSLHGDAGRFAIAGGNIRVGPKMTLAMSLLLHELATNAIKHGALSNDRGRVRISWNSEEGADGPEFVLKWEEEGGPPVVEPKRRGFGSRLLRMGLAGTGGTEKTYAPSGFRAVFKAPMDVVRAQ</sequence>
<organism evidence="11 12">
    <name type="scientific">Enterovirga rhinocerotis</name>
    <dbReference type="NCBI Taxonomy" id="1339210"/>
    <lineage>
        <taxon>Bacteria</taxon>
        <taxon>Pseudomonadati</taxon>
        <taxon>Pseudomonadota</taxon>
        <taxon>Alphaproteobacteria</taxon>
        <taxon>Hyphomicrobiales</taxon>
        <taxon>Methylobacteriaceae</taxon>
        <taxon>Enterovirga</taxon>
    </lineage>
</organism>
<comment type="caution">
    <text evidence="11">The sequence shown here is derived from an EMBL/GenBank/DDBJ whole genome shotgun (WGS) entry which is preliminary data.</text>
</comment>
<dbReference type="InterPro" id="IPR003018">
    <property type="entry name" value="GAF"/>
</dbReference>
<dbReference type="SUPFAM" id="SSF55781">
    <property type="entry name" value="GAF domain-like"/>
    <property type="match status" value="1"/>
</dbReference>
<evidence type="ECO:0000256" key="7">
    <source>
        <dbReference type="ARBA" id="ARBA00022840"/>
    </source>
</evidence>
<dbReference type="RefSeq" id="WP_245513427.1">
    <property type="nucleotide sequence ID" value="NZ_SNZR01000018.1"/>
</dbReference>
<dbReference type="GO" id="GO:0005524">
    <property type="term" value="F:ATP binding"/>
    <property type="evidence" value="ECO:0007669"/>
    <property type="project" value="UniProtKB-KW"/>
</dbReference>
<evidence type="ECO:0000256" key="4">
    <source>
        <dbReference type="ARBA" id="ARBA00022679"/>
    </source>
</evidence>
<evidence type="ECO:0000256" key="3">
    <source>
        <dbReference type="ARBA" id="ARBA00022553"/>
    </source>
</evidence>
<dbReference type="AlphaFoldDB" id="A0A4R7BL35"/>
<feature type="domain" description="GAF" evidence="9">
    <location>
        <begin position="27"/>
        <end position="169"/>
    </location>
</feature>
<dbReference type="InterPro" id="IPR029016">
    <property type="entry name" value="GAF-like_dom_sf"/>
</dbReference>
<accession>A0A4R7BL35</accession>
<proteinExistence type="predicted"/>
<feature type="domain" description="Signal transduction histidine kinase HWE region" evidence="10">
    <location>
        <begin position="181"/>
        <end position="260"/>
    </location>
</feature>
<evidence type="ECO:0000259" key="10">
    <source>
        <dbReference type="SMART" id="SM00911"/>
    </source>
</evidence>
<keyword evidence="7" id="KW-0067">ATP-binding</keyword>
<dbReference type="Gene3D" id="3.30.565.10">
    <property type="entry name" value="Histidine kinase-like ATPase, C-terminal domain"/>
    <property type="match status" value="1"/>
</dbReference>
<evidence type="ECO:0000313" key="12">
    <source>
        <dbReference type="Proteomes" id="UP000295122"/>
    </source>
</evidence>
<dbReference type="PANTHER" id="PTHR43102:SF2">
    <property type="entry name" value="GAF DOMAIN-CONTAINING PROTEIN"/>
    <property type="match status" value="1"/>
</dbReference>
<feature type="coiled-coil region" evidence="8">
    <location>
        <begin position="148"/>
        <end position="181"/>
    </location>
</feature>
<protein>
    <recommendedName>
        <fullName evidence="2">histidine kinase</fullName>
        <ecNumber evidence="2">2.7.13.3</ecNumber>
    </recommendedName>
</protein>
<keyword evidence="12" id="KW-1185">Reference proteome</keyword>
<evidence type="ECO:0000256" key="5">
    <source>
        <dbReference type="ARBA" id="ARBA00022741"/>
    </source>
</evidence>